<evidence type="ECO:0000256" key="1">
    <source>
        <dbReference type="SAM" id="Phobius"/>
    </source>
</evidence>
<accession>A0ABS0IJ97</accession>
<proteinExistence type="predicted"/>
<dbReference type="EMBL" id="JADQDQ010000006">
    <property type="protein sequence ID" value="MBF9238416.1"/>
    <property type="molecule type" value="Genomic_DNA"/>
</dbReference>
<feature type="transmembrane region" description="Helical" evidence="1">
    <location>
        <begin position="20"/>
        <end position="42"/>
    </location>
</feature>
<name>A0ABS0IJ97_9BACT</name>
<dbReference type="InterPro" id="IPR025833">
    <property type="entry name" value="GDYXXLXY"/>
</dbReference>
<evidence type="ECO:0000313" key="2">
    <source>
        <dbReference type="EMBL" id="MBF9238416.1"/>
    </source>
</evidence>
<gene>
    <name evidence="2" type="ORF">I2I05_13505</name>
</gene>
<dbReference type="Pfam" id="PF14345">
    <property type="entry name" value="GDYXXLXY"/>
    <property type="match status" value="1"/>
</dbReference>
<evidence type="ECO:0000313" key="3">
    <source>
        <dbReference type="Proteomes" id="UP000597617"/>
    </source>
</evidence>
<keyword evidence="1" id="KW-0472">Membrane</keyword>
<comment type="caution">
    <text evidence="2">The sequence shown here is derived from an EMBL/GenBank/DDBJ whole genome shotgun (WGS) entry which is preliminary data.</text>
</comment>
<keyword evidence="1" id="KW-1133">Transmembrane helix</keyword>
<keyword evidence="3" id="KW-1185">Reference proteome</keyword>
<reference evidence="2 3" key="1">
    <citation type="submission" date="2020-11" db="EMBL/GenBank/DDBJ databases">
        <authorList>
            <person name="Kim M.K."/>
        </authorList>
    </citation>
    <scope>NUCLEOTIDE SEQUENCE [LARGE SCALE GENOMIC DNA]</scope>
    <source>
        <strain evidence="2 3">BT683</strain>
    </source>
</reference>
<protein>
    <submittedName>
        <fullName evidence="2">GDYXXLXY domain-containing protein</fullName>
    </submittedName>
</protein>
<dbReference type="Proteomes" id="UP000597617">
    <property type="component" value="Unassembled WGS sequence"/>
</dbReference>
<dbReference type="RefSeq" id="WP_196282799.1">
    <property type="nucleotide sequence ID" value="NZ_JADQDQ010000006.1"/>
</dbReference>
<sequence>MTDLLTWFADPARRRPLLRLLVAAQVLYVLGVAGAGYATAALGQNIILTTTPVDPRDLLYGDFVRLRYTISEAPLRLWQDPAKPPRRRQSVFLLLAPGPDSVSTTVGVYPTAPPAGPNQAVLRGWVTNVYRNSFALRFNLERYYVPEGSGLRLEKAGRLHPLKVRVSIAPWGQARIAKVEEPLKTPKPKR</sequence>
<organism evidence="2 3">
    <name type="scientific">Hymenobacter jeongseonensis</name>
    <dbReference type="NCBI Taxonomy" id="2791027"/>
    <lineage>
        <taxon>Bacteria</taxon>
        <taxon>Pseudomonadati</taxon>
        <taxon>Bacteroidota</taxon>
        <taxon>Cytophagia</taxon>
        <taxon>Cytophagales</taxon>
        <taxon>Hymenobacteraceae</taxon>
        <taxon>Hymenobacter</taxon>
    </lineage>
</organism>
<keyword evidence="1" id="KW-0812">Transmembrane</keyword>